<dbReference type="FunFam" id="3.20.20.80:FF:000115">
    <property type="entry name" value="Beta-galactosidase"/>
    <property type="match status" value="1"/>
</dbReference>
<evidence type="ECO:0000256" key="2">
    <source>
        <dbReference type="ARBA" id="ARBA00022801"/>
    </source>
</evidence>
<accession>A0AAN8JFQ2</accession>
<dbReference type="EC" id="3.2.1.23" evidence="5"/>
<keyword evidence="7" id="KW-1133">Transmembrane helix</keyword>
<evidence type="ECO:0000256" key="5">
    <source>
        <dbReference type="RuleBase" id="RU000675"/>
    </source>
</evidence>
<feature type="domain" description="Beta-galactosidase 1-like first all-beta" evidence="9">
    <location>
        <begin position="467"/>
        <end position="574"/>
    </location>
</feature>
<dbReference type="PROSITE" id="PS01182">
    <property type="entry name" value="GLYCOSYL_HYDROL_F35"/>
    <property type="match status" value="1"/>
</dbReference>
<keyword evidence="2 5" id="KW-0378">Hydrolase</keyword>
<dbReference type="PIRSF" id="PIRSF006336">
    <property type="entry name" value="B-gal"/>
    <property type="match status" value="1"/>
</dbReference>
<dbReference type="Proteomes" id="UP001347796">
    <property type="component" value="Unassembled WGS sequence"/>
</dbReference>
<feature type="transmembrane region" description="Helical" evidence="7">
    <location>
        <begin position="45"/>
        <end position="63"/>
    </location>
</feature>
<evidence type="ECO:0000313" key="11">
    <source>
        <dbReference type="EMBL" id="KAK6173513.1"/>
    </source>
</evidence>
<feature type="active site" description="Nucleophile" evidence="4">
    <location>
        <position position="314"/>
    </location>
</feature>
<keyword evidence="12" id="KW-1185">Reference proteome</keyword>
<comment type="catalytic activity">
    <reaction evidence="5">
        <text>Hydrolysis of terminal non-reducing beta-D-galactose residues in beta-D-galactosides.</text>
        <dbReference type="EC" id="3.2.1.23"/>
    </reaction>
</comment>
<proteinExistence type="inferred from homology"/>
<keyword evidence="3 5" id="KW-0326">Glycosidase</keyword>
<gene>
    <name evidence="11" type="ORF">SNE40_016949</name>
</gene>
<dbReference type="PRINTS" id="PR00742">
    <property type="entry name" value="GLHYDRLASE35"/>
</dbReference>
<name>A0AAN8JFQ2_PATCE</name>
<protein>
    <recommendedName>
        <fullName evidence="5">Beta-galactosidase</fullName>
        <ecNumber evidence="5">3.2.1.23</ecNumber>
    </recommendedName>
</protein>
<dbReference type="InterPro" id="IPR031330">
    <property type="entry name" value="Gly_Hdrlase_35_cat"/>
</dbReference>
<dbReference type="InterPro" id="IPR026283">
    <property type="entry name" value="B-gal_1-like"/>
</dbReference>
<comment type="similarity">
    <text evidence="1 6">Belongs to the glycosyl hydrolase 35 family.</text>
</comment>
<evidence type="ECO:0000259" key="9">
    <source>
        <dbReference type="Pfam" id="PF21317"/>
    </source>
</evidence>
<evidence type="ECO:0000256" key="6">
    <source>
        <dbReference type="RuleBase" id="RU003679"/>
    </source>
</evidence>
<sequence>MSTDSNINLEVSVTKSMAKGHNNSELFSLRTLKIMYRKLSARTKLGVVVGLIILWFVCRRFYYSHSINMADIDGSEGIHTGNKGLHFKNRRFILDGKPLWILSGAMHYFRVVPEYWKDRMLKMKAGGLNTLETYVSWNLHEPLPGLFDFEGILNLRKYIELAQEIGLYVILRPGPFICSEWDFGGMPSWLLKDPAMKVRSTYGPYQAAVKRFLGKLLPMVEDLQYSKGGPIIAVQVENEFGSYSREVEHLKFIAETLRYHGIQELLVTSDNEQGQSQAPFHHVALPTVNFKEMTETSFKDIKEWGPDYPLMVMEYWSGWFDHWGTEHNTETVEFHGNIVGNLLKENININFYMYHGGTNFGFMAGANNFGSYKADVTSYDYDAPISEAGDVTPKYIKTRDLILQYVLKPQGITNLPEPPPSIPKAAYGQVTILDYLPWTDVLQFVEESVNNPDVLPMEMLTLKSGYGQSYGFIVYQKNINNGGNLVLPVPIKDRAQILLNSQEVGIVEPNANSASIRLATAQSLNVLDIVVENLGRVNYITQGSNLLNEERKGLSGTVTLNELPVKDWKIYPLDFNKDFIKRLSSSTKWLQFGGVVSRPAVYKTNVVINGQPTDTFLNMMGWKKGIVIINGFNLGRYWDIGPQKTLYVPGPVLKSGVNEIIIFEQHHGQGHITFQSTHDLGPVKSN</sequence>
<reference evidence="11 12" key="1">
    <citation type="submission" date="2024-01" db="EMBL/GenBank/DDBJ databases">
        <title>The genome of the rayed Mediterranean limpet Patella caerulea (Linnaeus, 1758).</title>
        <authorList>
            <person name="Anh-Thu Weber A."/>
            <person name="Halstead-Nussloch G."/>
        </authorList>
    </citation>
    <scope>NUCLEOTIDE SEQUENCE [LARGE SCALE GENOMIC DNA]</scope>
    <source>
        <strain evidence="11">AATW-2023a</strain>
        <tissue evidence="11">Whole specimen</tissue>
    </source>
</reference>
<keyword evidence="7" id="KW-0812">Transmembrane</keyword>
<evidence type="ECO:0000259" key="10">
    <source>
        <dbReference type="Pfam" id="PF21467"/>
    </source>
</evidence>
<dbReference type="InterPro" id="IPR008979">
    <property type="entry name" value="Galactose-bd-like_sf"/>
</dbReference>
<dbReference type="GO" id="GO:0004565">
    <property type="term" value="F:beta-galactosidase activity"/>
    <property type="evidence" value="ECO:0007669"/>
    <property type="project" value="UniProtKB-EC"/>
</dbReference>
<dbReference type="FunFam" id="2.60.120.260:FF:000049">
    <property type="entry name" value="Beta-galactosidase"/>
    <property type="match status" value="1"/>
</dbReference>
<dbReference type="Pfam" id="PF21467">
    <property type="entry name" value="BetaGal_gal-bd"/>
    <property type="match status" value="1"/>
</dbReference>
<evidence type="ECO:0000256" key="3">
    <source>
        <dbReference type="ARBA" id="ARBA00023295"/>
    </source>
</evidence>
<dbReference type="InterPro" id="IPR019801">
    <property type="entry name" value="Glyco_hydro_35_CS"/>
</dbReference>
<dbReference type="SUPFAM" id="SSF51445">
    <property type="entry name" value="(Trans)glycosidases"/>
    <property type="match status" value="1"/>
</dbReference>
<dbReference type="Gene3D" id="2.60.120.260">
    <property type="entry name" value="Galactose-binding domain-like"/>
    <property type="match status" value="2"/>
</dbReference>
<dbReference type="Pfam" id="PF01301">
    <property type="entry name" value="Glyco_hydro_35"/>
    <property type="match status" value="1"/>
</dbReference>
<dbReference type="PANTHER" id="PTHR23421">
    <property type="entry name" value="BETA-GALACTOSIDASE RELATED"/>
    <property type="match status" value="1"/>
</dbReference>
<evidence type="ECO:0000259" key="8">
    <source>
        <dbReference type="Pfam" id="PF01301"/>
    </source>
</evidence>
<dbReference type="InterPro" id="IPR048913">
    <property type="entry name" value="BetaGal_gal-bd"/>
</dbReference>
<evidence type="ECO:0000256" key="4">
    <source>
        <dbReference type="PIRSR" id="PIRSR006336-1"/>
    </source>
</evidence>
<evidence type="ECO:0000256" key="1">
    <source>
        <dbReference type="ARBA" id="ARBA00009809"/>
    </source>
</evidence>
<feature type="active site" description="Proton donor" evidence="4">
    <location>
        <position position="239"/>
    </location>
</feature>
<feature type="domain" description="Beta-galactosidase galactose-binding" evidence="10">
    <location>
        <begin position="599"/>
        <end position="658"/>
    </location>
</feature>
<dbReference type="InterPro" id="IPR048912">
    <property type="entry name" value="BetaGal1-like_ABD1"/>
</dbReference>
<dbReference type="GO" id="GO:0005975">
    <property type="term" value="P:carbohydrate metabolic process"/>
    <property type="evidence" value="ECO:0007669"/>
    <property type="project" value="InterPro"/>
</dbReference>
<evidence type="ECO:0000256" key="7">
    <source>
        <dbReference type="SAM" id="Phobius"/>
    </source>
</evidence>
<dbReference type="Pfam" id="PF21317">
    <property type="entry name" value="BetaGal_ABD_1"/>
    <property type="match status" value="1"/>
</dbReference>
<dbReference type="SUPFAM" id="SSF49785">
    <property type="entry name" value="Galactose-binding domain-like"/>
    <property type="match status" value="1"/>
</dbReference>
<comment type="caution">
    <text evidence="11">The sequence shown here is derived from an EMBL/GenBank/DDBJ whole genome shotgun (WGS) entry which is preliminary data.</text>
</comment>
<organism evidence="11 12">
    <name type="scientific">Patella caerulea</name>
    <name type="common">Rayed Mediterranean limpet</name>
    <dbReference type="NCBI Taxonomy" id="87958"/>
    <lineage>
        <taxon>Eukaryota</taxon>
        <taxon>Metazoa</taxon>
        <taxon>Spiralia</taxon>
        <taxon>Lophotrochozoa</taxon>
        <taxon>Mollusca</taxon>
        <taxon>Gastropoda</taxon>
        <taxon>Patellogastropoda</taxon>
        <taxon>Patelloidea</taxon>
        <taxon>Patellidae</taxon>
        <taxon>Patella</taxon>
    </lineage>
</organism>
<dbReference type="InterPro" id="IPR017853">
    <property type="entry name" value="GH"/>
</dbReference>
<dbReference type="Gene3D" id="3.20.20.80">
    <property type="entry name" value="Glycosidases"/>
    <property type="match status" value="1"/>
</dbReference>
<keyword evidence="7" id="KW-0472">Membrane</keyword>
<evidence type="ECO:0000313" key="12">
    <source>
        <dbReference type="Proteomes" id="UP001347796"/>
    </source>
</evidence>
<dbReference type="EMBL" id="JAZGQO010000011">
    <property type="protein sequence ID" value="KAK6173513.1"/>
    <property type="molecule type" value="Genomic_DNA"/>
</dbReference>
<feature type="domain" description="Glycoside hydrolase 35 catalytic" evidence="8">
    <location>
        <begin position="92"/>
        <end position="403"/>
    </location>
</feature>
<dbReference type="AlphaFoldDB" id="A0AAN8JFQ2"/>
<dbReference type="InterPro" id="IPR001944">
    <property type="entry name" value="Glycoside_Hdrlase_35"/>
</dbReference>